<accession>A0A915I8U3</accession>
<reference evidence="2" key="1">
    <citation type="submission" date="2022-11" db="UniProtKB">
        <authorList>
            <consortium name="WormBaseParasite"/>
        </authorList>
    </citation>
    <scope>IDENTIFICATION</scope>
</reference>
<dbReference type="AlphaFoldDB" id="A0A915I8U3"/>
<dbReference type="WBParaSite" id="nRc.2.0.1.t10585-RA">
    <property type="protein sequence ID" value="nRc.2.0.1.t10585-RA"/>
    <property type="gene ID" value="nRc.2.0.1.g10585"/>
</dbReference>
<keyword evidence="1" id="KW-1185">Reference proteome</keyword>
<evidence type="ECO:0000313" key="2">
    <source>
        <dbReference type="WBParaSite" id="nRc.2.0.1.t10585-RA"/>
    </source>
</evidence>
<protein>
    <submittedName>
        <fullName evidence="2">Uncharacterized protein</fullName>
    </submittedName>
</protein>
<evidence type="ECO:0000313" key="1">
    <source>
        <dbReference type="Proteomes" id="UP000887565"/>
    </source>
</evidence>
<organism evidence="1 2">
    <name type="scientific">Romanomermis culicivorax</name>
    <name type="common">Nematode worm</name>
    <dbReference type="NCBI Taxonomy" id="13658"/>
    <lineage>
        <taxon>Eukaryota</taxon>
        <taxon>Metazoa</taxon>
        <taxon>Ecdysozoa</taxon>
        <taxon>Nematoda</taxon>
        <taxon>Enoplea</taxon>
        <taxon>Dorylaimia</taxon>
        <taxon>Mermithida</taxon>
        <taxon>Mermithoidea</taxon>
        <taxon>Mermithidae</taxon>
        <taxon>Romanomermis</taxon>
    </lineage>
</organism>
<name>A0A915I8U3_ROMCU</name>
<proteinExistence type="predicted"/>
<dbReference type="Proteomes" id="UP000887565">
    <property type="component" value="Unplaced"/>
</dbReference>
<sequence>MDSSTPPPILYLMKMIVDRVTQFSTALRNHNVPFEAMGNALCEMLFTVPWKLSYKTAVEESDDQASSSLKQLNKLPTKGIDLFSSGEEEDIRDDLFLSKGSSTEKKIGRK</sequence>